<accession>A0ABS8WXD8</accession>
<comment type="caution">
    <text evidence="5">The sequence shown here is derived from an EMBL/GenBank/DDBJ whole genome shotgun (WGS) entry which is preliminary data.</text>
</comment>
<comment type="similarity">
    <text evidence="3">Belongs to the cystatin family. Phytocystatin subfamily.</text>
</comment>
<evidence type="ECO:0000313" key="6">
    <source>
        <dbReference type="Proteomes" id="UP000823775"/>
    </source>
</evidence>
<dbReference type="Gene3D" id="3.10.450.10">
    <property type="match status" value="1"/>
</dbReference>
<dbReference type="Pfam" id="PF00031">
    <property type="entry name" value="Cystatin"/>
    <property type="match status" value="1"/>
</dbReference>
<reference evidence="5 6" key="1">
    <citation type="journal article" date="2021" name="BMC Genomics">
        <title>Datura genome reveals duplications of psychoactive alkaloid biosynthetic genes and high mutation rate following tissue culture.</title>
        <authorList>
            <person name="Rajewski A."/>
            <person name="Carter-House D."/>
            <person name="Stajich J."/>
            <person name="Litt A."/>
        </authorList>
    </citation>
    <scope>NUCLEOTIDE SEQUENCE [LARGE SCALE GENOMIC DNA]</scope>
    <source>
        <strain evidence="5">AR-01</strain>
    </source>
</reference>
<evidence type="ECO:0000256" key="3">
    <source>
        <dbReference type="RuleBase" id="RU362130"/>
    </source>
</evidence>
<protein>
    <recommendedName>
        <fullName evidence="3">Cysteine proteinase inhibitor</fullName>
    </recommendedName>
</protein>
<dbReference type="EMBL" id="JACEIK010013418">
    <property type="protein sequence ID" value="MCE3216506.1"/>
    <property type="molecule type" value="Genomic_DNA"/>
</dbReference>
<evidence type="ECO:0000313" key="5">
    <source>
        <dbReference type="EMBL" id="MCE3216506.1"/>
    </source>
</evidence>
<dbReference type="PANTHER" id="PTHR11413">
    <property type="entry name" value="CYSTATIN FAMILY MEMBER"/>
    <property type="match status" value="1"/>
</dbReference>
<keyword evidence="6" id="KW-1185">Reference proteome</keyword>
<evidence type="ECO:0000259" key="4">
    <source>
        <dbReference type="SMART" id="SM00043"/>
    </source>
</evidence>
<gene>
    <name evidence="5" type="ORF">HAX54_006723</name>
</gene>
<dbReference type="PROSITE" id="PS00287">
    <property type="entry name" value="CYSTATIN"/>
    <property type="match status" value="1"/>
</dbReference>
<dbReference type="SUPFAM" id="SSF54403">
    <property type="entry name" value="Cystatin/monellin"/>
    <property type="match status" value="1"/>
</dbReference>
<feature type="domain" description="Cystatin" evidence="4">
    <location>
        <begin position="3"/>
        <end position="94"/>
    </location>
</feature>
<proteinExistence type="inferred from homology"/>
<evidence type="ECO:0000256" key="2">
    <source>
        <dbReference type="ARBA" id="ARBA00022704"/>
    </source>
</evidence>
<dbReference type="InterPro" id="IPR018073">
    <property type="entry name" value="Prot_inh_cystat_CS"/>
</dbReference>
<name>A0ABS8WXD8_DATST</name>
<dbReference type="SMART" id="SM00043">
    <property type="entry name" value="CY"/>
    <property type="match status" value="1"/>
</dbReference>
<dbReference type="PANTHER" id="PTHR11413:SF116">
    <property type="entry name" value="MULTICYSTATIN"/>
    <property type="match status" value="1"/>
</dbReference>
<dbReference type="CDD" id="cd00042">
    <property type="entry name" value="CY"/>
    <property type="match status" value="1"/>
</dbReference>
<dbReference type="InterPro" id="IPR027214">
    <property type="entry name" value="Cystatin"/>
</dbReference>
<sequence length="100" mass="11421">MENRAGGIVDVPIGSENSLKFEDLARFAVQDYNKKQNALLEFVKVVSVKEQIVSGVLYYITLEAIDGGKHKIYETKIWVKEWENFKEVQEFKLVGDVPLS</sequence>
<dbReference type="InterPro" id="IPR000010">
    <property type="entry name" value="Cystatin_dom"/>
</dbReference>
<keyword evidence="1 3" id="KW-0646">Protease inhibitor</keyword>
<keyword evidence="2 3" id="KW-0789">Thiol protease inhibitor</keyword>
<dbReference type="Proteomes" id="UP000823775">
    <property type="component" value="Unassembled WGS sequence"/>
</dbReference>
<organism evidence="5 6">
    <name type="scientific">Datura stramonium</name>
    <name type="common">Jimsonweed</name>
    <name type="synonym">Common thornapple</name>
    <dbReference type="NCBI Taxonomy" id="4076"/>
    <lineage>
        <taxon>Eukaryota</taxon>
        <taxon>Viridiplantae</taxon>
        <taxon>Streptophyta</taxon>
        <taxon>Embryophyta</taxon>
        <taxon>Tracheophyta</taxon>
        <taxon>Spermatophyta</taxon>
        <taxon>Magnoliopsida</taxon>
        <taxon>eudicotyledons</taxon>
        <taxon>Gunneridae</taxon>
        <taxon>Pentapetalae</taxon>
        <taxon>asterids</taxon>
        <taxon>lamiids</taxon>
        <taxon>Solanales</taxon>
        <taxon>Solanaceae</taxon>
        <taxon>Solanoideae</taxon>
        <taxon>Datureae</taxon>
        <taxon>Datura</taxon>
    </lineage>
</organism>
<evidence type="ECO:0000256" key="1">
    <source>
        <dbReference type="ARBA" id="ARBA00022690"/>
    </source>
</evidence>
<dbReference type="InterPro" id="IPR046350">
    <property type="entry name" value="Cystatin_sf"/>
</dbReference>